<dbReference type="PANTHER" id="PTHR38926:SF5">
    <property type="entry name" value="F-BOX AND LEUCINE-RICH REPEAT PROTEIN 6"/>
    <property type="match status" value="1"/>
</dbReference>
<evidence type="ECO:0000313" key="4">
    <source>
        <dbReference type="Proteomes" id="UP000298327"/>
    </source>
</evidence>
<dbReference type="Pfam" id="PF12937">
    <property type="entry name" value="F-box-like"/>
    <property type="match status" value="1"/>
</dbReference>
<protein>
    <recommendedName>
        <fullName evidence="2">F-box domain-containing protein</fullName>
    </recommendedName>
</protein>
<dbReference type="EMBL" id="SEOQ01000697">
    <property type="protein sequence ID" value="TFY58206.1"/>
    <property type="molecule type" value="Genomic_DNA"/>
</dbReference>
<dbReference type="Gene3D" id="1.20.1280.50">
    <property type="match status" value="2"/>
</dbReference>
<sequence>MDLSSRWSQLARRRLCELHDSNAFQRENRIRAGSVRNELDHELAELHALVNMAKSVRNTTVAISVLPPEILANIFERCAENEPMLSPHRHSVRTQRLGWVKITHVCRFWRGTALEHPSLWATISFSLPQCTQELVVRSRSAPVILEYFATDNGHRGVIAQIRNVGAQCASRISRIRLRLPEADLTPLVSIILHRMPLLKSLTLETTGGFTLLGDIQALSSSWNLALNQLHLNAPKLQEITIRAPIALPWNSPIFCNLTRLEVDYPELELVINRRLCPPLPLIVQTLREMRNIRVLSLQNAVSIPSHGTDTGCGPPVHLHHLDLLRLSGPLSSVAPCLEHILVPFSTVLDISINRPSYYPSPTDHNSSLLLPLLNHRLSFATKPVPAPSCTLSVPVSGNMPYGCISKGLIRQYPGESLRSISLCQAIPDWYLDSSKYLQTMDELEEIEVVGEAFAGDCLLQTFMAAHTTCPKLRMVTIRSNRISLPLAEAYTRAFDACFSSTPLPILRIVGCTVHRSWLESLRQMGYRVYIVIPGHSVVSMQSMDVDESSGIDTGRPGWSIEVRNRLTGLQSQNAVGEVLTELRSLLAYTGNVYNSKALINVLPPEILFKIFGICANLEGQLPPSMNRASYPTKDLLTVTRVCRHWRDVALAVPQPLGSDRSAPSSRMDGGTAAASAHGAARHPRARPIVELGMQSLRVPHGNINIEWLVSDLQRPFPLLASVTIRGQYDREASLVWTRILDDLGQNAPSLRNLTTYSLVAAPWNSCKSLRGLTSLSVKLPRLDRIVNDDGDTFDHAYATPAQLLDMLREIPLLESLELQYCISLIPTSTEDCVLRLPNLRFLHMAGRAYPLSSLLRHLILSPAAQVRLTVDVPEKGQDVFSQLTYHANGSLPLTLPSVEGPSGVPTVWQSLKVFTDTAEFLQCHARHGSAPLGRGNAFTQPPLVLRFAFSVFSSFHSSCEAIVRLFPAAELRVFSVSFDLFPSWWTSYAQNMSHLKTIEFLNNNAASTFMRWMSMTPQYLPELQELWFRNVDFRVEDLAEVGLIALKARARHRPLSVVVLHDCRISDAWLDIVAEMKHVRVVEWGGKGEIEHGSTSGGGVFVMCWVLLGIMHPGQ</sequence>
<comment type="caution">
    <text evidence="3">The sequence shown here is derived from an EMBL/GenBank/DDBJ whole genome shotgun (WGS) entry which is preliminary data.</text>
</comment>
<evidence type="ECO:0000259" key="2">
    <source>
        <dbReference type="Pfam" id="PF12937"/>
    </source>
</evidence>
<dbReference type="STRING" id="205917.A0A4Y9Y6S5"/>
<dbReference type="Proteomes" id="UP000298327">
    <property type="component" value="Unassembled WGS sequence"/>
</dbReference>
<name>A0A4Y9Y6S5_9AGAM</name>
<gene>
    <name evidence="3" type="ORF">EVG20_g8238</name>
</gene>
<dbReference type="SUPFAM" id="SSF52047">
    <property type="entry name" value="RNI-like"/>
    <property type="match status" value="1"/>
</dbReference>
<dbReference type="InterPro" id="IPR001810">
    <property type="entry name" value="F-box_dom"/>
</dbReference>
<evidence type="ECO:0000313" key="3">
    <source>
        <dbReference type="EMBL" id="TFY58206.1"/>
    </source>
</evidence>
<feature type="region of interest" description="Disordered" evidence="1">
    <location>
        <begin position="656"/>
        <end position="681"/>
    </location>
</feature>
<organism evidence="3 4">
    <name type="scientific">Dentipellis fragilis</name>
    <dbReference type="NCBI Taxonomy" id="205917"/>
    <lineage>
        <taxon>Eukaryota</taxon>
        <taxon>Fungi</taxon>
        <taxon>Dikarya</taxon>
        <taxon>Basidiomycota</taxon>
        <taxon>Agaricomycotina</taxon>
        <taxon>Agaricomycetes</taxon>
        <taxon>Russulales</taxon>
        <taxon>Hericiaceae</taxon>
        <taxon>Dentipellis</taxon>
    </lineage>
</organism>
<feature type="compositionally biased region" description="Low complexity" evidence="1">
    <location>
        <begin position="669"/>
        <end position="678"/>
    </location>
</feature>
<keyword evidence="4" id="KW-1185">Reference proteome</keyword>
<reference evidence="3 4" key="1">
    <citation type="submission" date="2019-02" db="EMBL/GenBank/DDBJ databases">
        <title>Genome sequencing of the rare red list fungi Dentipellis fragilis.</title>
        <authorList>
            <person name="Buettner E."/>
            <person name="Kellner H."/>
        </authorList>
    </citation>
    <scope>NUCLEOTIDE SEQUENCE [LARGE SCALE GENOMIC DNA]</scope>
    <source>
        <strain evidence="3 4">DSM 105465</strain>
    </source>
</reference>
<evidence type="ECO:0000256" key="1">
    <source>
        <dbReference type="SAM" id="MobiDB-lite"/>
    </source>
</evidence>
<dbReference type="OrthoDB" id="2884925at2759"/>
<proteinExistence type="predicted"/>
<dbReference type="PANTHER" id="PTHR38926">
    <property type="entry name" value="F-BOX DOMAIN CONTAINING PROTEIN, EXPRESSED"/>
    <property type="match status" value="1"/>
</dbReference>
<feature type="domain" description="F-box" evidence="2">
    <location>
        <begin position="599"/>
        <end position="649"/>
    </location>
</feature>
<dbReference type="AlphaFoldDB" id="A0A4Y9Y6S5"/>
<accession>A0A4Y9Y6S5</accession>